<keyword evidence="8" id="KW-0862">Zinc</keyword>
<gene>
    <name evidence="15" type="ORF">BOX15_Mlig034389g1</name>
    <name evidence="14" type="ORF">BOX15_Mlig034389g3</name>
</gene>
<reference evidence="14 16" key="1">
    <citation type="submission" date="2017-06" db="EMBL/GenBank/DDBJ databases">
        <title>A platform for efficient transgenesis in Macrostomum lignano, a flatworm model organism for stem cell research.</title>
        <authorList>
            <person name="Berezikov E."/>
        </authorList>
    </citation>
    <scope>NUCLEOTIDE SEQUENCE [LARGE SCALE GENOMIC DNA]</scope>
    <source>
        <strain evidence="14">DV1</strain>
        <tissue evidence="14">Whole organism</tissue>
    </source>
</reference>
<evidence type="ECO:0000256" key="10">
    <source>
        <dbReference type="ARBA" id="ARBA00023136"/>
    </source>
</evidence>
<feature type="domain" description="RING-type" evidence="13">
    <location>
        <begin position="14"/>
        <end position="55"/>
    </location>
</feature>
<dbReference type="PANTHER" id="PTHR45768:SF61">
    <property type="entry name" value="RING-H2 FINGER PROTEIN ATL18"/>
    <property type="match status" value="1"/>
</dbReference>
<dbReference type="PROSITE" id="PS50089">
    <property type="entry name" value="ZF_RING_2"/>
    <property type="match status" value="1"/>
</dbReference>
<dbReference type="InterPro" id="IPR001841">
    <property type="entry name" value="Znf_RING"/>
</dbReference>
<dbReference type="SMART" id="SM00184">
    <property type="entry name" value="RING"/>
    <property type="match status" value="1"/>
</dbReference>
<protein>
    <recommendedName>
        <fullName evidence="13">RING-type domain-containing protein</fullName>
    </recommendedName>
</protein>
<evidence type="ECO:0000256" key="5">
    <source>
        <dbReference type="ARBA" id="ARBA00022723"/>
    </source>
</evidence>
<evidence type="ECO:0000256" key="7">
    <source>
        <dbReference type="ARBA" id="ARBA00022786"/>
    </source>
</evidence>
<keyword evidence="12" id="KW-0175">Coiled coil</keyword>
<keyword evidence="6 11" id="KW-0863">Zinc-finger</keyword>
<dbReference type="EMBL" id="NIVC01002179">
    <property type="protein sequence ID" value="PAA60202.1"/>
    <property type="molecule type" value="Genomic_DNA"/>
</dbReference>
<organism evidence="14 16">
    <name type="scientific">Macrostomum lignano</name>
    <dbReference type="NCBI Taxonomy" id="282301"/>
    <lineage>
        <taxon>Eukaryota</taxon>
        <taxon>Metazoa</taxon>
        <taxon>Spiralia</taxon>
        <taxon>Lophotrochozoa</taxon>
        <taxon>Platyhelminthes</taxon>
        <taxon>Rhabditophora</taxon>
        <taxon>Macrostomorpha</taxon>
        <taxon>Macrostomida</taxon>
        <taxon>Macrostomidae</taxon>
        <taxon>Macrostomum</taxon>
    </lineage>
</organism>
<keyword evidence="10" id="KW-0472">Membrane</keyword>
<name>A0A267DP37_9PLAT</name>
<keyword evidence="9" id="KW-1133">Transmembrane helix</keyword>
<comment type="caution">
    <text evidence="14">The sequence shown here is derived from an EMBL/GenBank/DDBJ whole genome shotgun (WGS) entry which is preliminary data.</text>
</comment>
<evidence type="ECO:0000313" key="16">
    <source>
        <dbReference type="Proteomes" id="UP000215902"/>
    </source>
</evidence>
<evidence type="ECO:0000256" key="8">
    <source>
        <dbReference type="ARBA" id="ARBA00022833"/>
    </source>
</evidence>
<keyword evidence="5" id="KW-0479">Metal-binding</keyword>
<evidence type="ECO:0000256" key="11">
    <source>
        <dbReference type="PROSITE-ProRule" id="PRU00175"/>
    </source>
</evidence>
<proteinExistence type="predicted"/>
<dbReference type="OrthoDB" id="8062037at2759"/>
<keyword evidence="3" id="KW-0808">Transferase</keyword>
<dbReference type="InterPro" id="IPR013083">
    <property type="entry name" value="Znf_RING/FYVE/PHD"/>
</dbReference>
<dbReference type="GO" id="GO:0016020">
    <property type="term" value="C:membrane"/>
    <property type="evidence" value="ECO:0007669"/>
    <property type="project" value="UniProtKB-SubCell"/>
</dbReference>
<feature type="coiled-coil region" evidence="12">
    <location>
        <begin position="105"/>
        <end position="132"/>
    </location>
</feature>
<dbReference type="Proteomes" id="UP000215902">
    <property type="component" value="Unassembled WGS sequence"/>
</dbReference>
<dbReference type="Pfam" id="PF13639">
    <property type="entry name" value="zf-RING_2"/>
    <property type="match status" value="1"/>
</dbReference>
<sequence>MQQSRLQSRNELCCTICGEKFDSTTDCVILTGCKHVFHNCVYNWLRRSPTCPICRRPAQLSTVERAYFSSIELEQAQATGSISVPLTDESLSQLVKAMDIEELEKMTALEQLSAANQRNAALLREIEKLRVSLPAAHGTKVALQAPLHFMQQSRQSNESVKRGSTKPTTFKHLLTESKEIDEIVKELNNN</sequence>
<evidence type="ECO:0000256" key="2">
    <source>
        <dbReference type="ARBA" id="ARBA00004906"/>
    </source>
</evidence>
<keyword evidence="4" id="KW-0812">Transmembrane</keyword>
<keyword evidence="16" id="KW-1185">Reference proteome</keyword>
<dbReference type="GO" id="GO:0008270">
    <property type="term" value="F:zinc ion binding"/>
    <property type="evidence" value="ECO:0007669"/>
    <property type="project" value="UniProtKB-KW"/>
</dbReference>
<evidence type="ECO:0000256" key="4">
    <source>
        <dbReference type="ARBA" id="ARBA00022692"/>
    </source>
</evidence>
<dbReference type="PANTHER" id="PTHR45768">
    <property type="entry name" value="E3 UBIQUITIN-PROTEIN LIGASE RNF13-LIKE"/>
    <property type="match status" value="1"/>
</dbReference>
<accession>A0A267DP37</accession>
<dbReference type="AlphaFoldDB" id="A0A267DP37"/>
<evidence type="ECO:0000313" key="14">
    <source>
        <dbReference type="EMBL" id="PAA51041.1"/>
    </source>
</evidence>
<keyword evidence="7" id="KW-0833">Ubl conjugation pathway</keyword>
<dbReference type="STRING" id="282301.A0A267DP37"/>
<evidence type="ECO:0000256" key="12">
    <source>
        <dbReference type="SAM" id="Coils"/>
    </source>
</evidence>
<dbReference type="EMBL" id="NIVC01003514">
    <property type="protein sequence ID" value="PAA51041.1"/>
    <property type="molecule type" value="Genomic_DNA"/>
</dbReference>
<evidence type="ECO:0000256" key="1">
    <source>
        <dbReference type="ARBA" id="ARBA00004167"/>
    </source>
</evidence>
<evidence type="ECO:0000259" key="13">
    <source>
        <dbReference type="PROSITE" id="PS50089"/>
    </source>
</evidence>
<dbReference type="GO" id="GO:0016740">
    <property type="term" value="F:transferase activity"/>
    <property type="evidence" value="ECO:0007669"/>
    <property type="project" value="UniProtKB-KW"/>
</dbReference>
<evidence type="ECO:0000313" key="15">
    <source>
        <dbReference type="EMBL" id="PAA60202.1"/>
    </source>
</evidence>
<evidence type="ECO:0000256" key="9">
    <source>
        <dbReference type="ARBA" id="ARBA00022989"/>
    </source>
</evidence>
<evidence type="ECO:0000256" key="6">
    <source>
        <dbReference type="ARBA" id="ARBA00022771"/>
    </source>
</evidence>
<dbReference type="SUPFAM" id="SSF57850">
    <property type="entry name" value="RING/U-box"/>
    <property type="match status" value="1"/>
</dbReference>
<dbReference type="Gene3D" id="3.30.40.10">
    <property type="entry name" value="Zinc/RING finger domain, C3HC4 (zinc finger)"/>
    <property type="match status" value="1"/>
</dbReference>
<evidence type="ECO:0000256" key="3">
    <source>
        <dbReference type="ARBA" id="ARBA00022679"/>
    </source>
</evidence>
<comment type="pathway">
    <text evidence="2">Protein modification; protein ubiquitination.</text>
</comment>
<comment type="subcellular location">
    <subcellularLocation>
        <location evidence="1">Membrane</location>
        <topology evidence="1">Single-pass membrane protein</topology>
    </subcellularLocation>
</comment>